<dbReference type="PRINTS" id="PR02038">
    <property type="entry name" value="AURORABORA"/>
</dbReference>
<dbReference type="GO" id="GO:0019901">
    <property type="term" value="F:protein kinase binding"/>
    <property type="evidence" value="ECO:0007669"/>
    <property type="project" value="TreeGrafter"/>
</dbReference>
<evidence type="ECO:0000256" key="4">
    <source>
        <dbReference type="ARBA" id="ARBA00022776"/>
    </source>
</evidence>
<protein>
    <recommendedName>
        <fullName evidence="2">Protein aurora borealis</fullName>
    </recommendedName>
</protein>
<name>A0AAD8FEE4_BIOPF</name>
<reference evidence="7" key="1">
    <citation type="journal article" date="2023" name="PLoS Negl. Trop. Dis.">
        <title>A genome sequence for Biomphalaria pfeifferi, the major vector snail for the human-infecting parasite Schistosoma mansoni.</title>
        <authorList>
            <person name="Bu L."/>
            <person name="Lu L."/>
            <person name="Laidemitt M.R."/>
            <person name="Zhang S.M."/>
            <person name="Mutuku M."/>
            <person name="Mkoji G."/>
            <person name="Steinauer M."/>
            <person name="Loker E.S."/>
        </authorList>
    </citation>
    <scope>NUCLEOTIDE SEQUENCE</scope>
    <source>
        <strain evidence="7">KasaAsao</strain>
    </source>
</reference>
<evidence type="ECO:0000256" key="1">
    <source>
        <dbReference type="ARBA" id="ARBA00010963"/>
    </source>
</evidence>
<gene>
    <name evidence="7" type="ORF">Bpfe_010230</name>
</gene>
<feature type="compositionally biased region" description="Polar residues" evidence="6">
    <location>
        <begin position="21"/>
        <end position="35"/>
    </location>
</feature>
<proteinExistence type="inferred from homology"/>
<feature type="region of interest" description="Disordered" evidence="6">
    <location>
        <begin position="614"/>
        <end position="642"/>
    </location>
</feature>
<dbReference type="Proteomes" id="UP001233172">
    <property type="component" value="Unassembled WGS sequence"/>
</dbReference>
<dbReference type="Pfam" id="PF15280">
    <property type="entry name" value="BORA_N"/>
    <property type="match status" value="1"/>
</dbReference>
<dbReference type="InterPro" id="IPR023252">
    <property type="entry name" value="Aurora_borealis_protein"/>
</dbReference>
<evidence type="ECO:0000256" key="5">
    <source>
        <dbReference type="ARBA" id="ARBA00023306"/>
    </source>
</evidence>
<dbReference type="AlphaFoldDB" id="A0AAD8FEE4"/>
<keyword evidence="5" id="KW-0131">Cell cycle</keyword>
<dbReference type="EMBL" id="JASAOG010000036">
    <property type="protein sequence ID" value="KAK0060396.1"/>
    <property type="molecule type" value="Genomic_DNA"/>
</dbReference>
<evidence type="ECO:0000313" key="8">
    <source>
        <dbReference type="Proteomes" id="UP001233172"/>
    </source>
</evidence>
<dbReference type="PANTHER" id="PTHR14728:SF2">
    <property type="entry name" value="PROTEIN AURORA BOREALIS"/>
    <property type="match status" value="1"/>
</dbReference>
<evidence type="ECO:0000256" key="6">
    <source>
        <dbReference type="SAM" id="MobiDB-lite"/>
    </source>
</evidence>
<dbReference type="GO" id="GO:0007088">
    <property type="term" value="P:regulation of mitotic nuclear division"/>
    <property type="evidence" value="ECO:0007669"/>
    <property type="project" value="TreeGrafter"/>
</dbReference>
<evidence type="ECO:0000256" key="2">
    <source>
        <dbReference type="ARBA" id="ARBA00020055"/>
    </source>
</evidence>
<dbReference type="PANTHER" id="PTHR14728">
    <property type="entry name" value="PROTEIN AURORA BOREALIS"/>
    <property type="match status" value="1"/>
</dbReference>
<keyword evidence="3" id="KW-0132">Cell division</keyword>
<keyword evidence="4" id="KW-0498">Mitosis</keyword>
<feature type="compositionally biased region" description="Low complexity" evidence="6">
    <location>
        <begin position="433"/>
        <end position="447"/>
    </location>
</feature>
<comment type="similarity">
    <text evidence="1">Belongs to the BORA family.</text>
</comment>
<evidence type="ECO:0000256" key="3">
    <source>
        <dbReference type="ARBA" id="ARBA00022618"/>
    </source>
</evidence>
<feature type="compositionally biased region" description="Low complexity" evidence="6">
    <location>
        <begin position="471"/>
        <end position="482"/>
    </location>
</feature>
<dbReference type="GO" id="GO:0060236">
    <property type="term" value="P:regulation of mitotic spindle organization"/>
    <property type="evidence" value="ECO:0007669"/>
    <property type="project" value="TreeGrafter"/>
</dbReference>
<feature type="compositionally biased region" description="Polar residues" evidence="6">
    <location>
        <begin position="451"/>
        <end position="460"/>
    </location>
</feature>
<feature type="region of interest" description="Disordered" evidence="6">
    <location>
        <begin position="433"/>
        <end position="493"/>
    </location>
</feature>
<sequence>MNTNANSPPIASSHVPETIPVKQSSPSACNTNTNNATRKFPFQCKYYDNPLSKSSPSPSKQWHPFEAPQSPILGNQSDIFEDENWCANPIESSSKHPEPRYEEKDFQIPDGHVMFKYQTSIPGDIRQQLLVQRTFNALDDHQEPKTSSPMRKVRVCMTNSSISTVTISPSSGTMHLQGHNFDSGDTCFTQHKPPYLSSPFRSPSSRAPFGTHDIQAVFKTPNRNQRNEDMFIATPSHSSTPQRLSPASTASYSFTPGRQFVNPFEIDHDRLHMPIFSPNLFKVTSSASKEPNQSEAFWSVEHTAALMPVDIKEAEIRRQHLHQQKLDRDHDAKIQTAINKFFSNEGPPLQPWVSDDSPLSGMVWRTFWTGVRITCYIPTPMSCQTLMSVPPKVDLIAELEGKYQLPASRTDSSSSSDLMVNSFIRRKLLNQLNDNDSSQSSPVVPSRQAEDVSSSPSPAKQMTPEWEKEASSNINSGHFSSSPIEQSPHSRGNHLALSETDLLASPELFPAGSGTSQAFRTSDMFFPRQDVDHARTVMQLDFSSILDDPDDSEDDARETAGTMVQKGFSETHLMAEASGYNNEAMSFAISQDSDPISNRSGGFSRKSFLTSVTSTESTNDVASAPQTSSSQDTGYQTASLQSTHHECGSNSNLACLDSLPSVPFHGLDKGDVCSANSFTAETPREYFLGFNQKTDTSQEIDGSFLSHWSSQEKSSSVDDIVLLRKNEPCRIRKVRTLADIRQSKVSRDLTRSFNEEVEKNRNSFSPTVLQDKVIEMADKKCKLNDTGSSSLFATKEDSLDISMRSMSPYFNSSSDRPGPSLVDTNALGFEDKQFLDHSMPCKQKIRKYSKQHDDTLQAARLLLEKSVEMPERFTIEETLHPDYFSLFQDIENQDPQMSGIARSETSSLTSDLSNTSTPTTRIFNSIEKKINQVEGSKLGSEIAAEIIKRAENDLAKLTDLMGKSSPRT</sequence>
<organism evidence="7 8">
    <name type="scientific">Biomphalaria pfeifferi</name>
    <name type="common">Bloodfluke planorb</name>
    <name type="synonym">Freshwater snail</name>
    <dbReference type="NCBI Taxonomy" id="112525"/>
    <lineage>
        <taxon>Eukaryota</taxon>
        <taxon>Metazoa</taxon>
        <taxon>Spiralia</taxon>
        <taxon>Lophotrochozoa</taxon>
        <taxon>Mollusca</taxon>
        <taxon>Gastropoda</taxon>
        <taxon>Heterobranchia</taxon>
        <taxon>Euthyneura</taxon>
        <taxon>Panpulmonata</taxon>
        <taxon>Hygrophila</taxon>
        <taxon>Lymnaeoidea</taxon>
        <taxon>Planorbidae</taxon>
        <taxon>Biomphalaria</taxon>
    </lineage>
</organism>
<feature type="compositionally biased region" description="Polar residues" evidence="6">
    <location>
        <begin position="1"/>
        <end position="10"/>
    </location>
</feature>
<evidence type="ECO:0000313" key="7">
    <source>
        <dbReference type="EMBL" id="KAK0060396.1"/>
    </source>
</evidence>
<keyword evidence="8" id="KW-1185">Reference proteome</keyword>
<comment type="caution">
    <text evidence="7">The sequence shown here is derived from an EMBL/GenBank/DDBJ whole genome shotgun (WGS) entry which is preliminary data.</text>
</comment>
<accession>A0AAD8FEE4</accession>
<dbReference type="GO" id="GO:0051301">
    <property type="term" value="P:cell division"/>
    <property type="evidence" value="ECO:0007669"/>
    <property type="project" value="UniProtKB-KW"/>
</dbReference>
<feature type="region of interest" description="Disordered" evidence="6">
    <location>
        <begin position="1"/>
        <end position="35"/>
    </location>
</feature>
<dbReference type="GO" id="GO:0005737">
    <property type="term" value="C:cytoplasm"/>
    <property type="evidence" value="ECO:0007669"/>
    <property type="project" value="TreeGrafter"/>
</dbReference>
<dbReference type="GO" id="GO:0005634">
    <property type="term" value="C:nucleus"/>
    <property type="evidence" value="ECO:0007669"/>
    <property type="project" value="TreeGrafter"/>
</dbReference>
<reference evidence="7" key="2">
    <citation type="submission" date="2023-04" db="EMBL/GenBank/DDBJ databases">
        <authorList>
            <person name="Bu L."/>
            <person name="Lu L."/>
            <person name="Laidemitt M.R."/>
            <person name="Zhang S.M."/>
            <person name="Mutuku M."/>
            <person name="Mkoji G."/>
            <person name="Steinauer M."/>
            <person name="Loker E.S."/>
        </authorList>
    </citation>
    <scope>NUCLEOTIDE SEQUENCE</scope>
    <source>
        <strain evidence="7">KasaAsao</strain>
        <tissue evidence="7">Whole Snail</tissue>
    </source>
</reference>